<name>A0A0N4UFH6_DRAME</name>
<gene>
    <name evidence="4" type="ORF">DME_LOCUS1086</name>
</gene>
<dbReference type="GO" id="GO:0036064">
    <property type="term" value="C:ciliary basal body"/>
    <property type="evidence" value="ECO:0007669"/>
    <property type="project" value="TreeGrafter"/>
</dbReference>
<feature type="repeat" description="TPR" evidence="1">
    <location>
        <begin position="218"/>
        <end position="251"/>
    </location>
</feature>
<feature type="domain" description="Ancillary SecYEG translocon subunit/Cell division coordinator CpoB TPR" evidence="3">
    <location>
        <begin position="381"/>
        <end position="500"/>
    </location>
</feature>
<feature type="repeat" description="TPR" evidence="1">
    <location>
        <begin position="468"/>
        <end position="501"/>
    </location>
</feature>
<dbReference type="AlphaFoldDB" id="A0A0N4UFH6"/>
<dbReference type="GO" id="GO:0042073">
    <property type="term" value="P:intraciliary transport"/>
    <property type="evidence" value="ECO:0007669"/>
    <property type="project" value="TreeGrafter"/>
</dbReference>
<organism evidence="5 7">
    <name type="scientific">Dracunculus medinensis</name>
    <name type="common">Guinea worm</name>
    <dbReference type="NCBI Taxonomy" id="318479"/>
    <lineage>
        <taxon>Eukaryota</taxon>
        <taxon>Metazoa</taxon>
        <taxon>Ecdysozoa</taxon>
        <taxon>Nematoda</taxon>
        <taxon>Chromadorea</taxon>
        <taxon>Rhabditida</taxon>
        <taxon>Spirurina</taxon>
        <taxon>Dracunculoidea</taxon>
        <taxon>Dracunculidae</taxon>
        <taxon>Dracunculus</taxon>
    </lineage>
</organism>
<evidence type="ECO:0000256" key="2">
    <source>
        <dbReference type="SAM" id="MobiDB-lite"/>
    </source>
</evidence>
<dbReference type="GO" id="GO:1905515">
    <property type="term" value="P:non-motile cilium assembly"/>
    <property type="evidence" value="ECO:0007669"/>
    <property type="project" value="TreeGrafter"/>
</dbReference>
<keyword evidence="6" id="KW-1185">Reference proteome</keyword>
<accession>A0A0N4UFH6</accession>
<feature type="compositionally biased region" description="Polar residues" evidence="2">
    <location>
        <begin position="664"/>
        <end position="673"/>
    </location>
</feature>
<dbReference type="SUPFAM" id="SSF48452">
    <property type="entry name" value="TPR-like"/>
    <property type="match status" value="2"/>
</dbReference>
<dbReference type="GO" id="GO:0097730">
    <property type="term" value="C:non-motile cilium"/>
    <property type="evidence" value="ECO:0007669"/>
    <property type="project" value="TreeGrafter"/>
</dbReference>
<dbReference type="InterPro" id="IPR011990">
    <property type="entry name" value="TPR-like_helical_dom_sf"/>
</dbReference>
<feature type="repeat" description="TPR" evidence="1">
    <location>
        <begin position="257"/>
        <end position="290"/>
    </location>
</feature>
<reference evidence="4 6" key="2">
    <citation type="submission" date="2018-11" db="EMBL/GenBank/DDBJ databases">
        <authorList>
            <consortium name="Pathogen Informatics"/>
        </authorList>
    </citation>
    <scope>NUCLEOTIDE SEQUENCE [LARGE SCALE GENOMIC DNA]</scope>
</reference>
<feature type="compositionally biased region" description="Polar residues" evidence="2">
    <location>
        <begin position="41"/>
        <end position="62"/>
    </location>
</feature>
<keyword evidence="1" id="KW-0802">TPR repeat</keyword>
<dbReference type="PANTHER" id="PTHR44117">
    <property type="entry name" value="INTRAFLAGELLAR TRANSPORT PROTEIN 88 HOMOLOG"/>
    <property type="match status" value="1"/>
</dbReference>
<dbReference type="InterPro" id="IPR018704">
    <property type="entry name" value="SecYEG/CpoB_TPR"/>
</dbReference>
<evidence type="ECO:0000313" key="6">
    <source>
        <dbReference type="Proteomes" id="UP000274756"/>
    </source>
</evidence>
<proteinExistence type="predicted"/>
<feature type="region of interest" description="Disordered" evidence="2">
    <location>
        <begin position="36"/>
        <end position="85"/>
    </location>
</feature>
<dbReference type="SMART" id="SM00028">
    <property type="entry name" value="TPR"/>
    <property type="match status" value="7"/>
</dbReference>
<evidence type="ECO:0000313" key="5">
    <source>
        <dbReference type="Proteomes" id="UP000038040"/>
    </source>
</evidence>
<feature type="repeat" description="TPR" evidence="1">
    <location>
        <begin position="536"/>
        <end position="569"/>
    </location>
</feature>
<dbReference type="Gene3D" id="1.25.40.10">
    <property type="entry name" value="Tetratricopeptide repeat domain"/>
    <property type="match status" value="2"/>
</dbReference>
<evidence type="ECO:0000256" key="1">
    <source>
        <dbReference type="PROSITE-ProRule" id="PRU00339"/>
    </source>
</evidence>
<evidence type="ECO:0000313" key="7">
    <source>
        <dbReference type="WBParaSite" id="DME_0000618901-mRNA-1"/>
    </source>
</evidence>
<reference evidence="7" key="1">
    <citation type="submission" date="2017-02" db="UniProtKB">
        <authorList>
            <consortium name="WormBaseParasite"/>
        </authorList>
    </citation>
    <scope>IDENTIFICATION</scope>
</reference>
<feature type="region of interest" description="Disordered" evidence="2">
    <location>
        <begin position="651"/>
        <end position="679"/>
    </location>
</feature>
<protein>
    <submittedName>
        <fullName evidence="7">TPR_21 domain-containing protein</fullName>
    </submittedName>
</protein>
<dbReference type="Proteomes" id="UP000038040">
    <property type="component" value="Unplaced"/>
</dbReference>
<dbReference type="Pfam" id="PF13181">
    <property type="entry name" value="TPR_8"/>
    <property type="match status" value="1"/>
</dbReference>
<evidence type="ECO:0000259" key="3">
    <source>
        <dbReference type="Pfam" id="PF09976"/>
    </source>
</evidence>
<dbReference type="Pfam" id="PF09976">
    <property type="entry name" value="TPR_21"/>
    <property type="match status" value="1"/>
</dbReference>
<dbReference type="PANTHER" id="PTHR44117:SF1">
    <property type="entry name" value="INTRAFLAGELLAR TRANSPORT PROTEIN 88 HOMOLOG"/>
    <property type="match status" value="1"/>
</dbReference>
<sequence length="679" mass="76503">MDDQYKGFNDYNYAYDTQHVLGDKTFQDAIARSSLGRRSKNSAMQTSTARIPTSDVVTSSSGFRGVTKARKGSGITTGSQRGVDAPRPMTAVRAAGYSGGSSFDPMKMASMEKKSEESSEEKCREMERKVNDLVQESILAWKKKDAKLALEKAKEAGRKERAVVKLREQLSAVEQLNLDLTFTVLLNLAHQYMENNLLNEALNTYQVIVKNKLFANSGRLKVNIGNIYFKKKDYSKAIKYYRMAIDQVPSSHKNIRTKILNNIGISFIKRGEYEEALNAFEQCVEEKGGYGTALNLILTLYCLDDAEKMKDAFQRLLEIPFLIDDDLKYMEHQNFLLNQAISNDSLKQWEHKRRQTAESTILTAARIISSSISHSYAEGYAWCVEVIKQSVYANLAMELEMNKAIEHLHQGDLIAANQILAVFSNKDNKVASAAANNLALISLLQGPAKIDDAIQFCEQSLNLDRYNPNALVNRGNIFFVMGDLDKAFQYYKEALNNEASCIQALYNMGYVCRLQGKLEAALDYFYKLNNILLNNVEVLCQLAAIYESLGDSAQAIELYSQANNLAPTDPAILVKLANIYDAEGDKSQAFQCHYDSYRYFPSNISVIKWLGAYYIDAQFPEKAFLVRICTDLKMPEAKEFMEKLMKAEKTHQLRMQRENDSSHGKVSSAHSVPTPTPET</sequence>
<dbReference type="Pfam" id="PF13424">
    <property type="entry name" value="TPR_12"/>
    <property type="match status" value="1"/>
</dbReference>
<dbReference type="Proteomes" id="UP000274756">
    <property type="component" value="Unassembled WGS sequence"/>
</dbReference>
<feature type="compositionally biased region" description="Basic and acidic residues" evidence="2">
    <location>
        <begin position="651"/>
        <end position="663"/>
    </location>
</feature>
<dbReference type="STRING" id="318479.A0A0N4UFH6"/>
<evidence type="ECO:0000313" key="4">
    <source>
        <dbReference type="EMBL" id="VDN51113.1"/>
    </source>
</evidence>
<dbReference type="EMBL" id="UYYG01000013">
    <property type="protein sequence ID" value="VDN51113.1"/>
    <property type="molecule type" value="Genomic_DNA"/>
</dbReference>
<dbReference type="PROSITE" id="PS50005">
    <property type="entry name" value="TPR"/>
    <property type="match status" value="4"/>
</dbReference>
<dbReference type="InterPro" id="IPR019734">
    <property type="entry name" value="TPR_rpt"/>
</dbReference>
<dbReference type="GO" id="GO:0005814">
    <property type="term" value="C:centriole"/>
    <property type="evidence" value="ECO:0007669"/>
    <property type="project" value="TreeGrafter"/>
</dbReference>
<dbReference type="GO" id="GO:0097546">
    <property type="term" value="C:ciliary base"/>
    <property type="evidence" value="ECO:0007669"/>
    <property type="project" value="TreeGrafter"/>
</dbReference>
<dbReference type="GO" id="GO:0019894">
    <property type="term" value="F:kinesin binding"/>
    <property type="evidence" value="ECO:0007669"/>
    <property type="project" value="TreeGrafter"/>
</dbReference>
<dbReference type="WBParaSite" id="DME_0000618901-mRNA-1">
    <property type="protein sequence ID" value="DME_0000618901-mRNA-1"/>
    <property type="gene ID" value="DME_0000618901"/>
</dbReference>
<dbReference type="OrthoDB" id="1926212at2759"/>